<keyword evidence="2" id="KW-0223">Dioxygenase</keyword>
<gene>
    <name evidence="2" type="ORF">SAMN02745824_1591</name>
</gene>
<dbReference type="InterPro" id="IPR008775">
    <property type="entry name" value="Phytyl_CoA_dOase-like"/>
</dbReference>
<protein>
    <submittedName>
        <fullName evidence="2">Ectoine hydroxylase-related dioxygenase, phytanoyl-CoA dioxygenase (PhyH) family</fullName>
    </submittedName>
</protein>
<dbReference type="OrthoDB" id="9796766at2"/>
<dbReference type="PANTHER" id="PTHR20883">
    <property type="entry name" value="PHYTANOYL-COA DIOXYGENASE DOMAIN CONTAINING 1"/>
    <property type="match status" value="1"/>
</dbReference>
<dbReference type="EMBL" id="FSQW01000001">
    <property type="protein sequence ID" value="SIN66193.1"/>
    <property type="molecule type" value="Genomic_DNA"/>
</dbReference>
<evidence type="ECO:0000256" key="1">
    <source>
        <dbReference type="ARBA" id="ARBA00023002"/>
    </source>
</evidence>
<dbReference type="SUPFAM" id="SSF51197">
    <property type="entry name" value="Clavaminate synthase-like"/>
    <property type="match status" value="1"/>
</dbReference>
<reference evidence="3" key="1">
    <citation type="submission" date="2016-11" db="EMBL/GenBank/DDBJ databases">
        <authorList>
            <person name="Varghese N."/>
            <person name="Submissions S."/>
        </authorList>
    </citation>
    <scope>NUCLEOTIDE SEQUENCE [LARGE SCALE GENOMIC DNA]</scope>
    <source>
        <strain evidence="3">DSM 22363</strain>
    </source>
</reference>
<name>A0A1N6D633_9SPHN</name>
<keyword evidence="3" id="KW-1185">Reference proteome</keyword>
<proteinExistence type="predicted"/>
<sequence length="299" mass="32830">MGELQRLPANSDPDTLAQVLRDDGAAIVENVLDPAALDQLKSEIMPYVEATEPGRDDFTGRHTTRTGALVARSPACRELVMNKLILGGANAFLDPFCERIQLHLTQLIRIRPGQGKQPLHRDRLAWGGFLQDSIEPQFNTIWAVTDFTEENGATQVVPGSSKWEAGREARPEEIRYAEMAAGSVLVYSGSVIHSGGANQADHDRMGLNITYALGWLRQEENQYLSCPPHIAKDFDPALRDLLGYCMGSYALGYFTPPTGPGENPEVVPPEFLFSGKVTDWSEGDDLYEKVSERACAGPV</sequence>
<dbReference type="PANTHER" id="PTHR20883:SF41">
    <property type="entry name" value="IRON_ALPHA-KETOGLUTARATE-DEPENDENT DIOXYGENASE ASQJ"/>
    <property type="match status" value="1"/>
</dbReference>
<dbReference type="GO" id="GO:0016706">
    <property type="term" value="F:2-oxoglutarate-dependent dioxygenase activity"/>
    <property type="evidence" value="ECO:0007669"/>
    <property type="project" value="UniProtKB-ARBA"/>
</dbReference>
<dbReference type="RefSeq" id="WP_074204489.1">
    <property type="nucleotide sequence ID" value="NZ_FSQW01000001.1"/>
</dbReference>
<dbReference type="Gene3D" id="2.60.120.620">
    <property type="entry name" value="q2cbj1_9rhob like domain"/>
    <property type="match status" value="1"/>
</dbReference>
<dbReference type="Proteomes" id="UP000185192">
    <property type="component" value="Unassembled WGS sequence"/>
</dbReference>
<accession>A0A1N6D633</accession>
<dbReference type="AlphaFoldDB" id="A0A1N6D633"/>
<dbReference type="STRING" id="1123272.SAMN02745824_1591"/>
<dbReference type="Pfam" id="PF05721">
    <property type="entry name" value="PhyH"/>
    <property type="match status" value="1"/>
</dbReference>
<keyword evidence="1" id="KW-0560">Oxidoreductase</keyword>
<evidence type="ECO:0000313" key="2">
    <source>
        <dbReference type="EMBL" id="SIN66193.1"/>
    </source>
</evidence>
<evidence type="ECO:0000313" key="3">
    <source>
        <dbReference type="Proteomes" id="UP000185192"/>
    </source>
</evidence>
<dbReference type="GO" id="GO:0005506">
    <property type="term" value="F:iron ion binding"/>
    <property type="evidence" value="ECO:0007669"/>
    <property type="project" value="UniProtKB-ARBA"/>
</dbReference>
<organism evidence="2 3">
    <name type="scientific">Parasphingorhabdus marina DSM 22363</name>
    <dbReference type="NCBI Taxonomy" id="1123272"/>
    <lineage>
        <taxon>Bacteria</taxon>
        <taxon>Pseudomonadati</taxon>
        <taxon>Pseudomonadota</taxon>
        <taxon>Alphaproteobacteria</taxon>
        <taxon>Sphingomonadales</taxon>
        <taxon>Sphingomonadaceae</taxon>
        <taxon>Parasphingorhabdus</taxon>
    </lineage>
</organism>